<evidence type="ECO:0000256" key="1">
    <source>
        <dbReference type="PROSITE-ProRule" id="PRU00042"/>
    </source>
</evidence>
<dbReference type="PROSITE" id="PS50157">
    <property type="entry name" value="ZINC_FINGER_C2H2_2"/>
    <property type="match status" value="1"/>
</dbReference>
<reference evidence="3" key="1">
    <citation type="submission" date="2016-04" db="EMBL/GenBank/DDBJ databases">
        <authorList>
            <person name="Evans L.H."/>
            <person name="Alamgir A."/>
            <person name="Owens N."/>
            <person name="Weber N.D."/>
            <person name="Virtaneva K."/>
            <person name="Barbian K."/>
            <person name="Babar A."/>
            <person name="Rosenke K."/>
        </authorList>
    </citation>
    <scope>NUCLEOTIDE SEQUENCE [LARGE SCALE GENOMIC DNA]</scope>
    <source>
        <strain evidence="3">CBS 101.48</strain>
    </source>
</reference>
<dbReference type="EMBL" id="LT553376">
    <property type="protein sequence ID" value="SAM00663.1"/>
    <property type="molecule type" value="Genomic_DNA"/>
</dbReference>
<dbReference type="AlphaFoldDB" id="A0A168NJL9"/>
<dbReference type="OMA" id="DETICFN"/>
<keyword evidence="1" id="KW-0862">Zinc</keyword>
<keyword evidence="4" id="KW-1185">Reference proteome</keyword>
<feature type="domain" description="C2H2-type" evidence="2">
    <location>
        <begin position="74"/>
        <end position="102"/>
    </location>
</feature>
<dbReference type="OrthoDB" id="2282888at2759"/>
<organism evidence="3">
    <name type="scientific">Absidia glauca</name>
    <name type="common">Pin mould</name>
    <dbReference type="NCBI Taxonomy" id="4829"/>
    <lineage>
        <taxon>Eukaryota</taxon>
        <taxon>Fungi</taxon>
        <taxon>Fungi incertae sedis</taxon>
        <taxon>Mucoromycota</taxon>
        <taxon>Mucoromycotina</taxon>
        <taxon>Mucoromycetes</taxon>
        <taxon>Mucorales</taxon>
        <taxon>Cunninghamellaceae</taxon>
        <taxon>Absidia</taxon>
    </lineage>
</organism>
<dbReference type="PROSITE" id="PS00028">
    <property type="entry name" value="ZINC_FINGER_C2H2_1"/>
    <property type="match status" value="1"/>
</dbReference>
<evidence type="ECO:0000313" key="4">
    <source>
        <dbReference type="Proteomes" id="UP000078561"/>
    </source>
</evidence>
<evidence type="ECO:0000313" key="3">
    <source>
        <dbReference type="EMBL" id="SAM00663.1"/>
    </source>
</evidence>
<dbReference type="GO" id="GO:0008270">
    <property type="term" value="F:zinc ion binding"/>
    <property type="evidence" value="ECO:0007669"/>
    <property type="project" value="UniProtKB-KW"/>
</dbReference>
<proteinExistence type="predicted"/>
<dbReference type="Proteomes" id="UP000078561">
    <property type="component" value="Unassembled WGS sequence"/>
</dbReference>
<keyword evidence="1" id="KW-0863">Zinc-finger</keyword>
<evidence type="ECO:0000259" key="2">
    <source>
        <dbReference type="PROSITE" id="PS50157"/>
    </source>
</evidence>
<accession>A0A168NJL9</accession>
<protein>
    <recommendedName>
        <fullName evidence="2">C2H2-type domain-containing protein</fullName>
    </recommendedName>
</protein>
<dbReference type="InterPro" id="IPR013087">
    <property type="entry name" value="Znf_C2H2_type"/>
</dbReference>
<sequence>MSQPTPVFVAHRCFMSNDCNSTYKSPQNLRRHLTQTQEFDFPRRITKERMRNNESYLYLNDSSTSSNMTVTIHFGCPLCQHHFAELTAIKAHFEVSHHEHLPNQQREHDQNSSSTLLGASVDINQYISEFSTTEQKRQSDETICFNGVNLDQPLGEHLVINSLDVSKGFHNMKMSLKANKWKLSLEDNLLLILSSTSVLLLDGNKYPEEVKPHFDYDQWRMIDEYIQQAYGIKRQPIPLATTTQFSSILDRKDGNVRNFNMAYVDQFEVKHADVSVLCGRKRPPAKVPVNKQIGRDEAEISFKTLALPTMEKKIAKAIGNLVSKLPLMTIEENVNEMELCSRFIDPFLAGLFDDPDNGIYLRWLDETTLEAKAKEASSSRPDLSVTKSLGVKWATSLAYGEAKSAMYSDDHFIVCKDLIKVVRFCKDALDDQLFEGILAVQIIGRTVVFYLLTLPAQSIYTMIPLATIKIPDSINDLPGLVYKVPDILKVLDTFERVCVRAAHPETIKHRCAPTLPMANIQQLFSRSKNRKRSCHIQLYNN</sequence>
<keyword evidence="1" id="KW-0479">Metal-binding</keyword>
<dbReference type="InParanoid" id="A0A168NJL9"/>
<name>A0A168NJL9_ABSGL</name>
<gene>
    <name evidence="3" type="primary">ABSGL_06379.1 scaffold 8296</name>
</gene>